<comment type="caution">
    <text evidence="3">The sequence shown here is derived from an EMBL/GenBank/DDBJ whole genome shotgun (WGS) entry which is preliminary data.</text>
</comment>
<dbReference type="AlphaFoldDB" id="A0ABD3GMA7"/>
<feature type="compositionally biased region" description="Polar residues" evidence="2">
    <location>
        <begin position="111"/>
        <end position="120"/>
    </location>
</feature>
<feature type="compositionally biased region" description="Low complexity" evidence="2">
    <location>
        <begin position="480"/>
        <end position="494"/>
    </location>
</feature>
<name>A0ABD3GMA7_9MARC</name>
<organism evidence="3 4">
    <name type="scientific">Riccia sorocarpa</name>
    <dbReference type="NCBI Taxonomy" id="122646"/>
    <lineage>
        <taxon>Eukaryota</taxon>
        <taxon>Viridiplantae</taxon>
        <taxon>Streptophyta</taxon>
        <taxon>Embryophyta</taxon>
        <taxon>Marchantiophyta</taxon>
        <taxon>Marchantiopsida</taxon>
        <taxon>Marchantiidae</taxon>
        <taxon>Marchantiales</taxon>
        <taxon>Ricciaceae</taxon>
        <taxon>Riccia</taxon>
    </lineage>
</organism>
<evidence type="ECO:0000256" key="2">
    <source>
        <dbReference type="SAM" id="MobiDB-lite"/>
    </source>
</evidence>
<dbReference type="EMBL" id="JBJQOH010000007">
    <property type="protein sequence ID" value="KAL3679165.1"/>
    <property type="molecule type" value="Genomic_DNA"/>
</dbReference>
<keyword evidence="4" id="KW-1185">Reference proteome</keyword>
<dbReference type="InterPro" id="IPR044194">
    <property type="entry name" value="BLISTER"/>
</dbReference>
<feature type="coiled-coil region" evidence="1">
    <location>
        <begin position="829"/>
        <end position="884"/>
    </location>
</feature>
<feature type="region of interest" description="Disordered" evidence="2">
    <location>
        <begin position="282"/>
        <end position="319"/>
    </location>
</feature>
<feature type="compositionally biased region" description="Basic and acidic residues" evidence="2">
    <location>
        <begin position="152"/>
        <end position="174"/>
    </location>
</feature>
<dbReference type="PANTHER" id="PTHR47490:SF2">
    <property type="entry name" value="PROTEIN BLISTER"/>
    <property type="match status" value="1"/>
</dbReference>
<feature type="compositionally biased region" description="Low complexity" evidence="2">
    <location>
        <begin position="16"/>
        <end position="29"/>
    </location>
</feature>
<feature type="compositionally biased region" description="Low complexity" evidence="2">
    <location>
        <begin position="187"/>
        <end position="204"/>
    </location>
</feature>
<proteinExistence type="predicted"/>
<reference evidence="3 4" key="1">
    <citation type="submission" date="2024-09" db="EMBL/GenBank/DDBJ databases">
        <title>Chromosome-scale assembly of Riccia sorocarpa.</title>
        <authorList>
            <person name="Paukszto L."/>
        </authorList>
    </citation>
    <scope>NUCLEOTIDE SEQUENCE [LARGE SCALE GENOMIC DNA]</scope>
    <source>
        <strain evidence="3">LP-2024</strain>
        <tissue evidence="3">Aerial parts of the thallus</tissue>
    </source>
</reference>
<feature type="compositionally biased region" description="Low complexity" evidence="2">
    <location>
        <begin position="89"/>
        <end position="99"/>
    </location>
</feature>
<keyword evidence="1" id="KW-0175">Coiled coil</keyword>
<dbReference type="Proteomes" id="UP001633002">
    <property type="component" value="Unassembled WGS sequence"/>
</dbReference>
<evidence type="ECO:0000313" key="4">
    <source>
        <dbReference type="Proteomes" id="UP001633002"/>
    </source>
</evidence>
<evidence type="ECO:0000256" key="1">
    <source>
        <dbReference type="SAM" id="Coils"/>
    </source>
</evidence>
<evidence type="ECO:0000313" key="3">
    <source>
        <dbReference type="EMBL" id="KAL3679165.1"/>
    </source>
</evidence>
<gene>
    <name evidence="3" type="ORF">R1sor_022121</name>
</gene>
<feature type="compositionally biased region" description="Polar residues" evidence="2">
    <location>
        <begin position="465"/>
        <end position="479"/>
    </location>
</feature>
<protein>
    <submittedName>
        <fullName evidence="3">Uncharacterized protein</fullName>
    </submittedName>
</protein>
<feature type="region of interest" description="Disordered" evidence="2">
    <location>
        <begin position="1"/>
        <end position="270"/>
    </location>
</feature>
<dbReference type="PANTHER" id="PTHR47490">
    <property type="entry name" value="PROTEIN BLISTER"/>
    <property type="match status" value="1"/>
</dbReference>
<feature type="region of interest" description="Disordered" evidence="2">
    <location>
        <begin position="458"/>
        <end position="518"/>
    </location>
</feature>
<sequence>MAAATSSPYRPPSPPYRAASPPYLSPPLSNITTKAGPSSSSPAPPASKKQQDVAAGRRRWEEIKKKRAQKASTGPEETAAVASRKEDQSVGSSSSGTLSAFPVSNGHVSGEGSQNDVGTSRSDDPSAAEKTVVPEPSRQDIGKAASANSETRLQDSEEGFDSKEFSSHKIKDINTVKTATADGTLPSSISSSGARSNSGEASGGFSVSLQPSLPVPDRSKNRFGMSSAPIGTGGPIVVPAPASTTPSFPSYLEAPIPGNAGPDKAARPSSFPQLFSASQAVPSLPLPTTHGGSLVHTNDGLFSNRGRREEARPPSSMEPEQELVSSAMSVRFPASVPDGTSSRAGLNAPFPSMNGNWRTPNSGIDRGAVSPAVNDVFGLVHPTSRISENFAPFSLAGSAHLPLPPPRYHPPWFSIAPHSTTLEPSLPASLSNGPEMTPPKMPTQIIFDGAVPSSVDLPSLHFSRPNPTASITYENGTLEPSSRPPSWSSSSVTGPPTPVKNSSVPKDPPWQLPPANSSRDDFAMLEQHIEDLTQEKFSLQRGLDAARALAETLAQENSALTEDYNKQGALVNEFKEEMERLKGEIRAQDVVVRNVISEKDRALQECKAAVERAQALAAEVIALEEKVLKSRSQELKLQRERESLAGDAESQKRQVAALDKDRANLRSLVEALQEEKTLLQAHLRKAVNLEELRPTTSDTPAGAATSTIAQVDVSTSTEDLELEAFLTAGTAVLPSTSQHPPDLAQGAELLSLDQQYGQPAIMPSVQTIPVLSLTNFSQSSELSSSIMTRNSSIQPSASSSVGTRLQLGGRSLHLSPGSAMIPEDQVGIVENINTLISELAEEREALLKALRAESVGASQLRALNAELSQKLEMQTQRLELAVAQSMAHASAPTVENETYETSRLGPVYVDEGDEVVDRVLGWIMHLFPSGSSRRKRL</sequence>
<feature type="compositionally biased region" description="Low complexity" evidence="2">
    <location>
        <begin position="239"/>
        <end position="250"/>
    </location>
</feature>
<accession>A0ABD3GMA7</accession>